<comment type="caution">
    <text evidence="2">The sequence shown here is derived from an EMBL/GenBank/DDBJ whole genome shotgun (WGS) entry which is preliminary data.</text>
</comment>
<dbReference type="Pfam" id="PF04143">
    <property type="entry name" value="Sulf_transp"/>
    <property type="match status" value="1"/>
</dbReference>
<keyword evidence="1" id="KW-0472">Membrane</keyword>
<feature type="transmembrane region" description="Helical" evidence="1">
    <location>
        <begin position="38"/>
        <end position="57"/>
    </location>
</feature>
<reference evidence="2 3" key="1">
    <citation type="submission" date="2019-08" db="EMBL/GenBank/DDBJ databases">
        <title>Genome of Vicingus serpentipes NCIMB 15042.</title>
        <authorList>
            <person name="Bowman J.P."/>
        </authorList>
    </citation>
    <scope>NUCLEOTIDE SEQUENCE [LARGE SCALE GENOMIC DNA]</scope>
    <source>
        <strain evidence="2 3">NCIMB 15042</strain>
    </source>
</reference>
<keyword evidence="1" id="KW-1133">Transmembrane helix</keyword>
<keyword evidence="1" id="KW-0812">Transmembrane</keyword>
<feature type="transmembrane region" description="Helical" evidence="1">
    <location>
        <begin position="83"/>
        <end position="105"/>
    </location>
</feature>
<dbReference type="AlphaFoldDB" id="A0A5C6RQS8"/>
<sequence>MKNLKFVILGFYFGFILIKSEAVSWYRIVEMFHFQSFHMFGVIASAILVGIISVIIIKKLNLKSFNNSTIDTLRKPLQFKANLFGGIIFGLGWSIIGACTAPLFVHLGAGNFVMIIPIIFAVLGTFSYGLLKQKLPH</sequence>
<evidence type="ECO:0000313" key="2">
    <source>
        <dbReference type="EMBL" id="TXB64593.1"/>
    </source>
</evidence>
<organism evidence="2 3">
    <name type="scientific">Vicingus serpentipes</name>
    <dbReference type="NCBI Taxonomy" id="1926625"/>
    <lineage>
        <taxon>Bacteria</taxon>
        <taxon>Pseudomonadati</taxon>
        <taxon>Bacteroidota</taxon>
        <taxon>Flavobacteriia</taxon>
        <taxon>Flavobacteriales</taxon>
        <taxon>Vicingaceae</taxon>
        <taxon>Vicingus</taxon>
    </lineage>
</organism>
<dbReference type="Proteomes" id="UP000321721">
    <property type="component" value="Unassembled WGS sequence"/>
</dbReference>
<feature type="transmembrane region" description="Helical" evidence="1">
    <location>
        <begin position="111"/>
        <end position="131"/>
    </location>
</feature>
<evidence type="ECO:0000313" key="3">
    <source>
        <dbReference type="Proteomes" id="UP000321721"/>
    </source>
</evidence>
<gene>
    <name evidence="2" type="ORF">FRY74_09075</name>
</gene>
<accession>A0A5C6RQS8</accession>
<protein>
    <submittedName>
        <fullName evidence="2">YeeE/YedE family protein</fullName>
    </submittedName>
</protein>
<dbReference type="OrthoDB" id="9790409at2"/>
<proteinExistence type="predicted"/>
<keyword evidence="3" id="KW-1185">Reference proteome</keyword>
<dbReference type="RefSeq" id="WP_147100722.1">
    <property type="nucleotide sequence ID" value="NZ_VOOS01000004.1"/>
</dbReference>
<dbReference type="InterPro" id="IPR007272">
    <property type="entry name" value="Sulf_transp_TsuA/YedE"/>
</dbReference>
<evidence type="ECO:0000256" key="1">
    <source>
        <dbReference type="SAM" id="Phobius"/>
    </source>
</evidence>
<dbReference type="EMBL" id="VOOS01000004">
    <property type="protein sequence ID" value="TXB64593.1"/>
    <property type="molecule type" value="Genomic_DNA"/>
</dbReference>
<name>A0A5C6RQS8_9FLAO</name>